<sequence length="265" mass="28864">MSSPRTPEDGRRAENIKQYYQQLCANYRMVSQQLQHPDLPPTRRPVLQAQLEKLQTALQEFTDKVIKPIISANKSSPRGSVGGTPVQKVKPGPMISAPATPRETPNGMAMGKLPKSGAMLSQSTQQFLDQTRPNDGVLVEVGPTARSRASGTQTGVSGSIRLSDVLPDVKLTREVEDVLLTVADRYLANVCQGICESARHRKRPGISTRDFELVISRELGMTTTTAGIPFAVGPVVPLKKKSTATNPHSTRLQQLKKHLANLPQS</sequence>
<dbReference type="Proteomes" id="UP000240830">
    <property type="component" value="Unassembled WGS sequence"/>
</dbReference>
<evidence type="ECO:0000313" key="4">
    <source>
        <dbReference type="Proteomes" id="UP000240830"/>
    </source>
</evidence>
<organism evidence="3 4">
    <name type="scientific">Paramicrosporidium saccamoebae</name>
    <dbReference type="NCBI Taxonomy" id="1246581"/>
    <lineage>
        <taxon>Eukaryota</taxon>
        <taxon>Fungi</taxon>
        <taxon>Fungi incertae sedis</taxon>
        <taxon>Cryptomycota</taxon>
        <taxon>Cryptomycota incertae sedis</taxon>
        <taxon>Paramicrosporidium</taxon>
    </lineage>
</organism>
<dbReference type="AlphaFoldDB" id="A0A2H9TJU8"/>
<name>A0A2H9TJU8_9FUNG</name>
<accession>A0A2H9TJU8</accession>
<gene>
    <name evidence="3" type="ORF">PSACC_02164</name>
</gene>
<reference evidence="3 4" key="1">
    <citation type="submission" date="2016-10" db="EMBL/GenBank/DDBJ databases">
        <title>The genome of Paramicrosporidium saccamoebae is the missing link in understanding Cryptomycota and Microsporidia evolution.</title>
        <authorList>
            <person name="Quandt C.A."/>
            <person name="Beaudet D."/>
            <person name="Corsaro D."/>
            <person name="Michel R."/>
            <person name="Corradi N."/>
            <person name="James T."/>
        </authorList>
    </citation>
    <scope>NUCLEOTIDE SEQUENCE [LARGE SCALE GENOMIC DNA]</scope>
    <source>
        <strain evidence="3 4">KSL3</strain>
    </source>
</reference>
<dbReference type="OrthoDB" id="2193432at2759"/>
<evidence type="ECO:0000313" key="3">
    <source>
        <dbReference type="EMBL" id="PJF18023.1"/>
    </source>
</evidence>
<dbReference type="GO" id="GO:0046982">
    <property type="term" value="F:protein heterodimerization activity"/>
    <property type="evidence" value="ECO:0007669"/>
    <property type="project" value="InterPro"/>
</dbReference>
<dbReference type="EMBL" id="MTSL01000149">
    <property type="protein sequence ID" value="PJF18023.1"/>
    <property type="molecule type" value="Genomic_DNA"/>
</dbReference>
<proteinExistence type="predicted"/>
<dbReference type="InterPro" id="IPR003228">
    <property type="entry name" value="TFIID_TAF12_dom"/>
</dbReference>
<dbReference type="Pfam" id="PF03847">
    <property type="entry name" value="TFIID_20kDa"/>
    <property type="match status" value="1"/>
</dbReference>
<evidence type="ECO:0000259" key="2">
    <source>
        <dbReference type="Pfam" id="PF03847"/>
    </source>
</evidence>
<feature type="region of interest" description="Disordered" evidence="1">
    <location>
        <begin position="74"/>
        <end position="121"/>
    </location>
</feature>
<keyword evidence="3" id="KW-0396">Initiation factor</keyword>
<dbReference type="SUPFAM" id="SSF47113">
    <property type="entry name" value="Histone-fold"/>
    <property type="match status" value="1"/>
</dbReference>
<comment type="caution">
    <text evidence="3">The sequence shown here is derived from an EMBL/GenBank/DDBJ whole genome shotgun (WGS) entry which is preliminary data.</text>
</comment>
<dbReference type="InterPro" id="IPR009072">
    <property type="entry name" value="Histone-fold"/>
</dbReference>
<keyword evidence="4" id="KW-1185">Reference proteome</keyword>
<evidence type="ECO:0000256" key="1">
    <source>
        <dbReference type="SAM" id="MobiDB-lite"/>
    </source>
</evidence>
<feature type="domain" description="Transcription initiation factor TFIID subunit 12" evidence="2">
    <location>
        <begin position="165"/>
        <end position="221"/>
    </location>
</feature>
<keyword evidence="3" id="KW-0648">Protein biosynthesis</keyword>
<protein>
    <submittedName>
        <fullName evidence="3">Transcription initiation factor TFIID subunit 12</fullName>
    </submittedName>
</protein>
<dbReference type="GO" id="GO:0003743">
    <property type="term" value="F:translation initiation factor activity"/>
    <property type="evidence" value="ECO:0007669"/>
    <property type="project" value="UniProtKB-KW"/>
</dbReference>
<dbReference type="Gene3D" id="1.10.20.10">
    <property type="entry name" value="Histone, subunit A"/>
    <property type="match status" value="1"/>
</dbReference>
<dbReference type="GO" id="GO:0005669">
    <property type="term" value="C:transcription factor TFIID complex"/>
    <property type="evidence" value="ECO:0007669"/>
    <property type="project" value="InterPro"/>
</dbReference>
<dbReference type="STRING" id="1246581.A0A2H9TJU8"/>
<dbReference type="GO" id="GO:0006352">
    <property type="term" value="P:DNA-templated transcription initiation"/>
    <property type="evidence" value="ECO:0007669"/>
    <property type="project" value="InterPro"/>
</dbReference>